<evidence type="ECO:0000256" key="1">
    <source>
        <dbReference type="ARBA" id="ARBA00009986"/>
    </source>
</evidence>
<dbReference type="OrthoDB" id="9762913at2"/>
<evidence type="ECO:0000256" key="2">
    <source>
        <dbReference type="ARBA" id="ARBA00023002"/>
    </source>
</evidence>
<dbReference type="GO" id="GO:0004777">
    <property type="term" value="F:succinate-semialdehyde dehydrogenase (NAD+) activity"/>
    <property type="evidence" value="ECO:0007669"/>
    <property type="project" value="TreeGrafter"/>
</dbReference>
<gene>
    <name evidence="4" type="ORF">CDV25_06480</name>
</gene>
<evidence type="ECO:0000313" key="4">
    <source>
        <dbReference type="EMBL" id="AWI34446.1"/>
    </source>
</evidence>
<dbReference type="KEGG" id="had:CDV25_06480"/>
<dbReference type="InterPro" id="IPR050740">
    <property type="entry name" value="Aldehyde_DH_Superfamily"/>
</dbReference>
<dbReference type="FunFam" id="3.40.605.10:FF:000007">
    <property type="entry name" value="NAD/NADP-dependent betaine aldehyde dehydrogenase"/>
    <property type="match status" value="1"/>
</dbReference>
<dbReference type="Gene3D" id="3.40.309.10">
    <property type="entry name" value="Aldehyde Dehydrogenase, Chain A, domain 2"/>
    <property type="match status" value="1"/>
</dbReference>
<reference evidence="4 5" key="1">
    <citation type="submission" date="2017-06" db="EMBL/GenBank/DDBJ databases">
        <title>Complete genome of Helicobacter apodemus.</title>
        <authorList>
            <person name="Cho S."/>
        </authorList>
    </citation>
    <scope>NUCLEOTIDE SEQUENCE [LARGE SCALE GENOMIC DNA]</scope>
    <source>
        <strain evidence="5">SNUVETPUB-15-01</strain>
    </source>
</reference>
<evidence type="ECO:0000259" key="3">
    <source>
        <dbReference type="Pfam" id="PF00171"/>
    </source>
</evidence>
<feature type="domain" description="Aldehyde dehydrogenase" evidence="3">
    <location>
        <begin position="15"/>
        <end position="474"/>
    </location>
</feature>
<proteinExistence type="inferred from homology"/>
<sequence length="481" mass="52989">MKSYNDYGLYINGEFVKGEEDSFEVINPFNEEVLGTVASASSNQVRNAIDAASIALEEYKTLNAWERAEKLQKVADLLKSDLDEIAKIISLETGKPLAQSMREMNLTIDQFIWFGEQTKRIKGQILQSRNSSTEVYVKYEPIGIVAAFSSWNFPMLLTARKVAPALAAGCPIIIRSTDIAPLVGMKLLDAIHKANFPKGMVSLLCGKALKISEILMQDPRVRKVSLTGSTAVGQQLIRDSSQTLKKVTMELGGHAPVIIHEDVNPKTIAQLSVKVKFANAGQVCVSPTRFYVHKNIMEDFCLAFVEETKKLKLGNGLEEGVDMGPLVTQKRVHQIEDFIQRARQTGGKILCGGKRAESFKKGYFFEPTVIRDLPDDSYLLCNEIFGPIALIQSFSDVDEAFSKANNTEYGLASYVFTNSLEKANLSSQKISAGMVGINSFALAAAEIPFGGIKASGFGRESGEEGMFEYLNSKIITQQYKL</sequence>
<dbReference type="RefSeq" id="WP_108911262.1">
    <property type="nucleotide sequence ID" value="NZ_CP021886.1"/>
</dbReference>
<dbReference type="InterPro" id="IPR015590">
    <property type="entry name" value="Aldehyde_DH_dom"/>
</dbReference>
<dbReference type="Gene3D" id="3.40.605.10">
    <property type="entry name" value="Aldehyde Dehydrogenase, Chain A, domain 1"/>
    <property type="match status" value="1"/>
</dbReference>
<dbReference type="SUPFAM" id="SSF53720">
    <property type="entry name" value="ALDH-like"/>
    <property type="match status" value="1"/>
</dbReference>
<dbReference type="FunFam" id="3.40.309.10:FF:000009">
    <property type="entry name" value="Aldehyde dehydrogenase A"/>
    <property type="match status" value="1"/>
</dbReference>
<organism evidence="4 5">
    <name type="scientific">Helicobacter apodemus</name>
    <dbReference type="NCBI Taxonomy" id="135569"/>
    <lineage>
        <taxon>Bacteria</taxon>
        <taxon>Pseudomonadati</taxon>
        <taxon>Campylobacterota</taxon>
        <taxon>Epsilonproteobacteria</taxon>
        <taxon>Campylobacterales</taxon>
        <taxon>Helicobacteraceae</taxon>
        <taxon>Helicobacter</taxon>
    </lineage>
</organism>
<accession>A0A2U8FE82</accession>
<keyword evidence="2" id="KW-0560">Oxidoreductase</keyword>
<dbReference type="Pfam" id="PF00171">
    <property type="entry name" value="Aldedh"/>
    <property type="match status" value="1"/>
</dbReference>
<evidence type="ECO:0000313" key="5">
    <source>
        <dbReference type="Proteomes" id="UP000244890"/>
    </source>
</evidence>
<dbReference type="GO" id="GO:0009450">
    <property type="term" value="P:gamma-aminobutyric acid catabolic process"/>
    <property type="evidence" value="ECO:0007669"/>
    <property type="project" value="TreeGrafter"/>
</dbReference>
<comment type="similarity">
    <text evidence="1">Belongs to the aldehyde dehydrogenase family.</text>
</comment>
<dbReference type="InterPro" id="IPR016163">
    <property type="entry name" value="Ald_DH_C"/>
</dbReference>
<protein>
    <submittedName>
        <fullName evidence="4">NAD-dependent succinate-semialdehyde dehydrogenase</fullName>
    </submittedName>
</protein>
<name>A0A2U8FE82_9HELI</name>
<dbReference type="InterPro" id="IPR016161">
    <property type="entry name" value="Ald_DH/histidinol_DH"/>
</dbReference>
<dbReference type="InterPro" id="IPR016162">
    <property type="entry name" value="Ald_DH_N"/>
</dbReference>
<dbReference type="AlphaFoldDB" id="A0A2U8FE82"/>
<dbReference type="EMBL" id="CP021886">
    <property type="protein sequence ID" value="AWI34446.1"/>
    <property type="molecule type" value="Genomic_DNA"/>
</dbReference>
<dbReference type="PANTHER" id="PTHR43353:SF5">
    <property type="entry name" value="SUCCINATE-SEMIALDEHYDE DEHYDROGENASE, MITOCHONDRIAL"/>
    <property type="match status" value="1"/>
</dbReference>
<dbReference type="PANTHER" id="PTHR43353">
    <property type="entry name" value="SUCCINATE-SEMIALDEHYDE DEHYDROGENASE, MITOCHONDRIAL"/>
    <property type="match status" value="1"/>
</dbReference>
<dbReference type="Proteomes" id="UP000244890">
    <property type="component" value="Chromosome"/>
</dbReference>
<dbReference type="CDD" id="cd07103">
    <property type="entry name" value="ALDH_F5_SSADH_GabD"/>
    <property type="match status" value="1"/>
</dbReference>